<gene>
    <name evidence="1" type="ORF">FYK55_28340</name>
</gene>
<evidence type="ECO:0000313" key="1">
    <source>
        <dbReference type="EMBL" id="KAA5535677.1"/>
    </source>
</evidence>
<comment type="caution">
    <text evidence="1">The sequence shown here is derived from an EMBL/GenBank/DDBJ whole genome shotgun (WGS) entry which is preliminary data.</text>
</comment>
<keyword evidence="2" id="KW-1185">Reference proteome</keyword>
<proteinExistence type="predicted"/>
<organism evidence="1 2">
    <name type="scientific">Roseiconus nitratireducens</name>
    <dbReference type="NCBI Taxonomy" id="2605748"/>
    <lineage>
        <taxon>Bacteria</taxon>
        <taxon>Pseudomonadati</taxon>
        <taxon>Planctomycetota</taxon>
        <taxon>Planctomycetia</taxon>
        <taxon>Pirellulales</taxon>
        <taxon>Pirellulaceae</taxon>
        <taxon>Roseiconus</taxon>
    </lineage>
</organism>
<dbReference type="RefSeq" id="WP_150079995.1">
    <property type="nucleotide sequence ID" value="NZ_VWOX01000041.1"/>
</dbReference>
<accession>A0A5M6CKX4</accession>
<dbReference type="EMBL" id="VWOX01000041">
    <property type="protein sequence ID" value="KAA5535677.1"/>
    <property type="molecule type" value="Genomic_DNA"/>
</dbReference>
<protein>
    <submittedName>
        <fullName evidence="1">Uncharacterized protein</fullName>
    </submittedName>
</protein>
<name>A0A5M6CKX4_9BACT</name>
<evidence type="ECO:0000313" key="2">
    <source>
        <dbReference type="Proteomes" id="UP000324479"/>
    </source>
</evidence>
<reference evidence="1 2" key="1">
    <citation type="submission" date="2019-08" db="EMBL/GenBank/DDBJ databases">
        <authorList>
            <person name="Dhanesh K."/>
            <person name="Kumar G."/>
            <person name="Sasikala C."/>
            <person name="Venkata Ramana C."/>
        </authorList>
    </citation>
    <scope>NUCLEOTIDE SEQUENCE [LARGE SCALE GENOMIC DNA]</scope>
    <source>
        <strain evidence="1 2">JC645</strain>
    </source>
</reference>
<dbReference type="Proteomes" id="UP000324479">
    <property type="component" value="Unassembled WGS sequence"/>
</dbReference>
<sequence>MSSTILNVFPGSCDDHRLVLAREADAHQRPVLVLRQETRSPHVGWFVQSRIVIEPNQVSALKMTLTSNLVQQPTEELPVSESAPSVLRFDAAMAG</sequence>
<dbReference type="AlphaFoldDB" id="A0A5M6CKX4"/>